<dbReference type="PANTHER" id="PTHR11777">
    <property type="entry name" value="ALANYL-TRNA SYNTHETASE"/>
    <property type="match status" value="1"/>
</dbReference>
<dbReference type="GO" id="GO:0006419">
    <property type="term" value="P:alanyl-tRNA aminoacylation"/>
    <property type="evidence" value="ECO:0007669"/>
    <property type="project" value="InterPro"/>
</dbReference>
<dbReference type="AlphaFoldDB" id="A0A3B0P1Z0"/>
<accession>A0A3B0P1Z0</accession>
<evidence type="ECO:0000313" key="3">
    <source>
        <dbReference type="Proteomes" id="UP000259864"/>
    </source>
</evidence>
<dbReference type="KEGG" id="mala:NCTC10135_00854"/>
<dbReference type="InterPro" id="IPR045864">
    <property type="entry name" value="aa-tRNA-synth_II/BPL/LPL"/>
</dbReference>
<evidence type="ECO:0000259" key="1">
    <source>
        <dbReference type="Pfam" id="PF01411"/>
    </source>
</evidence>
<keyword evidence="2" id="KW-0436">Ligase</keyword>
<feature type="non-terminal residue" evidence="2">
    <location>
        <position position="49"/>
    </location>
</feature>
<dbReference type="EC" id="6.1.1.7" evidence="2"/>
<reference evidence="3" key="1">
    <citation type="submission" date="2018-06" db="EMBL/GenBank/DDBJ databases">
        <authorList>
            <consortium name="Pathogen Informatics"/>
        </authorList>
    </citation>
    <scope>NUCLEOTIDE SEQUENCE [LARGE SCALE GENOMIC DNA]</scope>
    <source>
        <strain evidence="3">NCTC10135</strain>
    </source>
</reference>
<dbReference type="Proteomes" id="UP000259864">
    <property type="component" value="Chromosome 1"/>
</dbReference>
<name>A0A3B0P1Z0_9BACT</name>
<evidence type="ECO:0000313" key="2">
    <source>
        <dbReference type="EMBL" id="SYV90330.1"/>
    </source>
</evidence>
<dbReference type="InterPro" id="IPR018164">
    <property type="entry name" value="Ala-tRNA-synth_IIc_N"/>
</dbReference>
<dbReference type="Pfam" id="PF01411">
    <property type="entry name" value="tRNA-synt_2c"/>
    <property type="match status" value="1"/>
</dbReference>
<dbReference type="Gene3D" id="3.30.930.10">
    <property type="entry name" value="Bira Bifunctional Protein, Domain 2"/>
    <property type="match status" value="1"/>
</dbReference>
<organism evidence="2 3">
    <name type="scientific">Metamycoplasma alkalescens</name>
    <dbReference type="NCBI Taxonomy" id="45363"/>
    <lineage>
        <taxon>Bacteria</taxon>
        <taxon>Bacillati</taxon>
        <taxon>Mycoplasmatota</taxon>
        <taxon>Mycoplasmoidales</taxon>
        <taxon>Metamycoplasmataceae</taxon>
        <taxon>Metamycoplasma</taxon>
    </lineage>
</organism>
<gene>
    <name evidence="2" type="primary">alaS_3</name>
    <name evidence="2" type="ORF">NCTC10135_00854</name>
</gene>
<dbReference type="GO" id="GO:0004813">
    <property type="term" value="F:alanine-tRNA ligase activity"/>
    <property type="evidence" value="ECO:0007669"/>
    <property type="project" value="UniProtKB-EC"/>
</dbReference>
<protein>
    <submittedName>
        <fullName evidence="2">Alanine--tRNA ligase</fullName>
        <ecNumber evidence="2">6.1.1.7</ecNumber>
    </submittedName>
</protein>
<dbReference type="SUPFAM" id="SSF55681">
    <property type="entry name" value="Class II aaRS and biotin synthetases"/>
    <property type="match status" value="1"/>
</dbReference>
<dbReference type="GO" id="GO:0005524">
    <property type="term" value="F:ATP binding"/>
    <property type="evidence" value="ECO:0007669"/>
    <property type="project" value="InterPro"/>
</dbReference>
<dbReference type="GO" id="GO:0002161">
    <property type="term" value="F:aminoacyl-tRNA deacylase activity"/>
    <property type="evidence" value="ECO:0007669"/>
    <property type="project" value="TreeGrafter"/>
</dbReference>
<feature type="domain" description="Alanyl-tRNA synthetase class IIc N-terminal" evidence="1">
    <location>
        <begin position="1"/>
        <end position="49"/>
    </location>
</feature>
<dbReference type="PANTHER" id="PTHR11777:SF9">
    <property type="entry name" value="ALANINE--TRNA LIGASE, CYTOPLASMIC"/>
    <property type="match status" value="1"/>
</dbReference>
<sequence length="49" mass="6000">MLGNFSIGDYFKNEAIAFAYEFIFDVLKLEKEKIYITYFEKDLDTYQKW</sequence>
<dbReference type="InterPro" id="IPR050058">
    <property type="entry name" value="Ala-tRNA_ligase"/>
</dbReference>
<proteinExistence type="predicted"/>
<dbReference type="EMBL" id="LS991949">
    <property type="protein sequence ID" value="SYV90330.1"/>
    <property type="molecule type" value="Genomic_DNA"/>
</dbReference>